<name>A0A1G9GP22_9HYPH</name>
<dbReference type="InterPro" id="IPR009003">
    <property type="entry name" value="Peptidase_S1_PA"/>
</dbReference>
<keyword evidence="6" id="KW-1185">Reference proteome</keyword>
<dbReference type="PROSITE" id="PS00135">
    <property type="entry name" value="TRYPSIN_SER"/>
    <property type="match status" value="1"/>
</dbReference>
<keyword evidence="3" id="KW-0378">Hydrolase</keyword>
<dbReference type="InterPro" id="IPR043504">
    <property type="entry name" value="Peptidase_S1_PA_chymotrypsin"/>
</dbReference>
<accession>A0A1G9GP22</accession>
<dbReference type="CDD" id="cd00190">
    <property type="entry name" value="Tryp_SPc"/>
    <property type="match status" value="1"/>
</dbReference>
<evidence type="ECO:0000256" key="2">
    <source>
        <dbReference type="ARBA" id="ARBA00023157"/>
    </source>
</evidence>
<evidence type="ECO:0000256" key="1">
    <source>
        <dbReference type="ARBA" id="ARBA00007664"/>
    </source>
</evidence>
<dbReference type="PROSITE" id="PS00134">
    <property type="entry name" value="TRYPSIN_HIS"/>
    <property type="match status" value="1"/>
</dbReference>
<dbReference type="Proteomes" id="UP000198894">
    <property type="component" value="Unassembled WGS sequence"/>
</dbReference>
<reference evidence="6" key="1">
    <citation type="submission" date="2016-10" db="EMBL/GenBank/DDBJ databases">
        <authorList>
            <person name="Varghese N."/>
            <person name="Submissions S."/>
        </authorList>
    </citation>
    <scope>NUCLEOTIDE SEQUENCE [LARGE SCALE GENOMIC DNA]</scope>
    <source>
        <strain evidence="6">CGMCC 1.11022</strain>
    </source>
</reference>
<dbReference type="PROSITE" id="PS50240">
    <property type="entry name" value="TRYPSIN_DOM"/>
    <property type="match status" value="1"/>
</dbReference>
<dbReference type="FunFam" id="2.40.10.10:FF:000002">
    <property type="entry name" value="Transmembrane protease serine"/>
    <property type="match status" value="1"/>
</dbReference>
<dbReference type="InterPro" id="IPR018114">
    <property type="entry name" value="TRYPSIN_HIS"/>
</dbReference>
<dbReference type="InterPro" id="IPR001314">
    <property type="entry name" value="Peptidase_S1A"/>
</dbReference>
<dbReference type="EMBL" id="FNEE01000025">
    <property type="protein sequence ID" value="SDL02255.1"/>
    <property type="molecule type" value="Genomic_DNA"/>
</dbReference>
<protein>
    <submittedName>
        <fullName evidence="5">Trypsin/transmembrane protease, serine 11C</fullName>
    </submittedName>
</protein>
<dbReference type="GO" id="GO:0006508">
    <property type="term" value="P:proteolysis"/>
    <property type="evidence" value="ECO:0007669"/>
    <property type="project" value="UniProtKB-KW"/>
</dbReference>
<dbReference type="InterPro" id="IPR033116">
    <property type="entry name" value="TRYPSIN_SER"/>
</dbReference>
<keyword evidence="5" id="KW-0812">Transmembrane</keyword>
<dbReference type="InterPro" id="IPR050430">
    <property type="entry name" value="Peptidase_S1"/>
</dbReference>
<keyword evidence="2" id="KW-1015">Disulfide bond</keyword>
<dbReference type="SMART" id="SM00020">
    <property type="entry name" value="Tryp_SPc"/>
    <property type="match status" value="1"/>
</dbReference>
<keyword evidence="3" id="KW-0720">Serine protease</keyword>
<evidence type="ECO:0000313" key="6">
    <source>
        <dbReference type="Proteomes" id="UP000198894"/>
    </source>
</evidence>
<evidence type="ECO:0000259" key="4">
    <source>
        <dbReference type="PROSITE" id="PS50240"/>
    </source>
</evidence>
<evidence type="ECO:0000313" key="5">
    <source>
        <dbReference type="EMBL" id="SDL02255.1"/>
    </source>
</evidence>
<dbReference type="AlphaFoldDB" id="A0A1G9GP22"/>
<dbReference type="SUPFAM" id="SSF50494">
    <property type="entry name" value="Trypsin-like serine proteases"/>
    <property type="match status" value="1"/>
</dbReference>
<dbReference type="InterPro" id="IPR001254">
    <property type="entry name" value="Trypsin_dom"/>
</dbReference>
<dbReference type="PRINTS" id="PR00722">
    <property type="entry name" value="CHYMOTRYPSIN"/>
</dbReference>
<dbReference type="Pfam" id="PF00089">
    <property type="entry name" value="Trypsin"/>
    <property type="match status" value="1"/>
</dbReference>
<organism evidence="5 6">
    <name type="scientific">Mesorhizobium muleiense</name>
    <dbReference type="NCBI Taxonomy" id="1004279"/>
    <lineage>
        <taxon>Bacteria</taxon>
        <taxon>Pseudomonadati</taxon>
        <taxon>Pseudomonadota</taxon>
        <taxon>Alphaproteobacteria</taxon>
        <taxon>Hyphomicrobiales</taxon>
        <taxon>Phyllobacteriaceae</taxon>
        <taxon>Mesorhizobium</taxon>
    </lineage>
</organism>
<gene>
    <name evidence="5" type="ORF">SAMN05428953_12535</name>
</gene>
<sequence>MPPITRRHALCALAALFGGKHAHAQTSVQGGLDIVRGKRTTSKEHPWYVELNIVTEDKIVREDKSYLCGGVVIGDQWILTAAHCLAGATKVEAFVKNGVSLDVTDFIVHEEYVAKTFKHDLALVRVRSTLPAVAIPLATPRMDIPNGELLTVTGKGVTRHGGEESEELREGKVPYVDNKTCSRKYGEEIFPGMMCAGTESGGTDPCQGDSGGPLTKAHGKNPILVGIVSSGAGCGRTYGVYTRVSYYREWITKHTGD</sequence>
<feature type="domain" description="Peptidase S1" evidence="4">
    <location>
        <begin position="34"/>
        <end position="256"/>
    </location>
</feature>
<comment type="similarity">
    <text evidence="1">Belongs to the peptidase S1 family.</text>
</comment>
<dbReference type="RefSeq" id="WP_164747232.1">
    <property type="nucleotide sequence ID" value="NZ_FNEE01000025.1"/>
</dbReference>
<proteinExistence type="inferred from homology"/>
<evidence type="ECO:0000256" key="3">
    <source>
        <dbReference type="RuleBase" id="RU363034"/>
    </source>
</evidence>
<keyword evidence="3 5" id="KW-0645">Protease</keyword>
<keyword evidence="5" id="KW-0472">Membrane</keyword>
<dbReference type="PANTHER" id="PTHR24276">
    <property type="entry name" value="POLYSERASE-RELATED"/>
    <property type="match status" value="1"/>
</dbReference>
<dbReference type="PANTHER" id="PTHR24276:SF91">
    <property type="entry name" value="AT26814P-RELATED"/>
    <property type="match status" value="1"/>
</dbReference>
<dbReference type="GO" id="GO:0004252">
    <property type="term" value="F:serine-type endopeptidase activity"/>
    <property type="evidence" value="ECO:0007669"/>
    <property type="project" value="InterPro"/>
</dbReference>
<dbReference type="Gene3D" id="2.40.10.10">
    <property type="entry name" value="Trypsin-like serine proteases"/>
    <property type="match status" value="1"/>
</dbReference>